<comment type="caution">
    <text evidence="1">The sequence shown here is derived from an EMBL/GenBank/DDBJ whole genome shotgun (WGS) entry which is preliminary data.</text>
</comment>
<accession>A0AAE1TF14</accession>
<sequence length="72" mass="8083">MSLPYQIFLSSSPDHPSSSFFSLSPPFLFPGHLYFQPSNSNKACTLFKTCDRDGIICREISEALEVRKLSVP</sequence>
<dbReference type="Proteomes" id="UP001293593">
    <property type="component" value="Unassembled WGS sequence"/>
</dbReference>
<evidence type="ECO:0000313" key="1">
    <source>
        <dbReference type="EMBL" id="KAK4282932.1"/>
    </source>
</evidence>
<proteinExistence type="predicted"/>
<name>A0AAE1TF14_9FABA</name>
<keyword evidence="2" id="KW-1185">Reference proteome</keyword>
<protein>
    <submittedName>
        <fullName evidence="1">Uncharacterized protein</fullName>
    </submittedName>
</protein>
<dbReference type="AlphaFoldDB" id="A0AAE1TF14"/>
<evidence type="ECO:0000313" key="2">
    <source>
        <dbReference type="Proteomes" id="UP001293593"/>
    </source>
</evidence>
<organism evidence="1 2">
    <name type="scientific">Acacia crassicarpa</name>
    <name type="common">northern wattle</name>
    <dbReference type="NCBI Taxonomy" id="499986"/>
    <lineage>
        <taxon>Eukaryota</taxon>
        <taxon>Viridiplantae</taxon>
        <taxon>Streptophyta</taxon>
        <taxon>Embryophyta</taxon>
        <taxon>Tracheophyta</taxon>
        <taxon>Spermatophyta</taxon>
        <taxon>Magnoliopsida</taxon>
        <taxon>eudicotyledons</taxon>
        <taxon>Gunneridae</taxon>
        <taxon>Pentapetalae</taxon>
        <taxon>rosids</taxon>
        <taxon>fabids</taxon>
        <taxon>Fabales</taxon>
        <taxon>Fabaceae</taxon>
        <taxon>Caesalpinioideae</taxon>
        <taxon>mimosoid clade</taxon>
        <taxon>Acacieae</taxon>
        <taxon>Acacia</taxon>
    </lineage>
</organism>
<dbReference type="EMBL" id="JAWXYG010000002">
    <property type="protein sequence ID" value="KAK4282932.1"/>
    <property type="molecule type" value="Genomic_DNA"/>
</dbReference>
<reference evidence="1" key="1">
    <citation type="submission" date="2023-10" db="EMBL/GenBank/DDBJ databases">
        <title>Chromosome-level genome of the transformable northern wattle, Acacia crassicarpa.</title>
        <authorList>
            <person name="Massaro I."/>
            <person name="Sinha N.R."/>
            <person name="Poethig S."/>
            <person name="Leichty A.R."/>
        </authorList>
    </citation>
    <scope>NUCLEOTIDE SEQUENCE</scope>
    <source>
        <strain evidence="1">Acra3RX</strain>
        <tissue evidence="1">Leaf</tissue>
    </source>
</reference>
<gene>
    <name evidence="1" type="ORF">QN277_014246</name>
</gene>